<keyword evidence="2" id="KW-1185">Reference proteome</keyword>
<comment type="caution">
    <text evidence="1">The sequence shown here is derived from an EMBL/GenBank/DDBJ whole genome shotgun (WGS) entry which is preliminary data.</text>
</comment>
<gene>
    <name evidence="1" type="ORF">ATO3_06815</name>
</gene>
<name>A0A225NPS7_9RHOB</name>
<evidence type="ECO:0000313" key="1">
    <source>
        <dbReference type="EMBL" id="OWU75890.1"/>
    </source>
</evidence>
<dbReference type="InterPro" id="IPR021445">
    <property type="entry name" value="DUF3095"/>
</dbReference>
<protein>
    <submittedName>
        <fullName evidence="1">Adenylate cyclase</fullName>
    </submittedName>
</protein>
<sequence length="373" mass="39457">MSDPFYDDLRPVPAFEAFCRAGVYVPVPGDWCVGVADIANSTQAIERGAYKTVNMVGAAVISATRNALEGKAFPAVFGGDGASFAVPAEAEQTARGALRAVQAWARDAFGLDLRAAMIPVSEIRAAGHDLRVARHAVSDGVDYAMFSGGGLSWAEAELKAGRIGMEPAAPGAMPDLTGLSCRWSHIRARHGKIVSLLVLPAPAADPADFEALCGEVLTLTGTLERGGHPMPEEGPDVSWPSPGVELEAKATGKGKLALMAETLFAWLVLTRGWRPGGFDPVGYKRDTALNADFRKFDDGLKMTLDCDAATLARLTGRLDRAVADGVARYGVQEQEEAMMTCIVPSVMQSDHLHFVDGAAGGYTRAAARLKGRD</sequence>
<dbReference type="RefSeq" id="WP_088649075.1">
    <property type="nucleotide sequence ID" value="NZ_AQQR01000002.1"/>
</dbReference>
<evidence type="ECO:0000313" key="2">
    <source>
        <dbReference type="Proteomes" id="UP000215377"/>
    </source>
</evidence>
<reference evidence="1 2" key="1">
    <citation type="submission" date="2013-04" db="EMBL/GenBank/DDBJ databases">
        <title>Oceanicola sp. 22II1-22F33 Genome Sequencing.</title>
        <authorList>
            <person name="Lai Q."/>
            <person name="Li G."/>
            <person name="Shao Z."/>
        </authorList>
    </citation>
    <scope>NUCLEOTIDE SEQUENCE [LARGE SCALE GENOMIC DNA]</scope>
    <source>
        <strain evidence="1 2">22II1-22F33</strain>
    </source>
</reference>
<dbReference type="Pfam" id="PF11294">
    <property type="entry name" value="DUF3095"/>
    <property type="match status" value="1"/>
</dbReference>
<dbReference type="EMBL" id="AQQR01000002">
    <property type="protein sequence ID" value="OWU75890.1"/>
    <property type="molecule type" value="Genomic_DNA"/>
</dbReference>
<accession>A0A225NPS7</accession>
<dbReference type="AlphaFoldDB" id="A0A225NPS7"/>
<dbReference type="OrthoDB" id="5342145at2"/>
<proteinExistence type="predicted"/>
<organism evidence="1 2">
    <name type="scientific">Marinibacterium profundimaris</name>
    <dbReference type="NCBI Taxonomy" id="1679460"/>
    <lineage>
        <taxon>Bacteria</taxon>
        <taxon>Pseudomonadati</taxon>
        <taxon>Pseudomonadota</taxon>
        <taxon>Alphaproteobacteria</taxon>
        <taxon>Rhodobacterales</taxon>
        <taxon>Paracoccaceae</taxon>
        <taxon>Marinibacterium</taxon>
    </lineage>
</organism>
<dbReference type="Proteomes" id="UP000215377">
    <property type="component" value="Unassembled WGS sequence"/>
</dbReference>